<name>D5DKB7_PRIM3</name>
<proteinExistence type="predicted"/>
<dbReference type="Proteomes" id="UP000002365">
    <property type="component" value="Chromosome"/>
</dbReference>
<accession>D5DKB7</accession>
<dbReference type="AlphaFoldDB" id="D5DKB7"/>
<sequence>MSVWIGTWIAMFVTIFGGTYFGYRLNKKRKEAEKKRDYTAR</sequence>
<evidence type="ECO:0000256" key="1">
    <source>
        <dbReference type="SAM" id="Phobius"/>
    </source>
</evidence>
<keyword evidence="1" id="KW-1133">Transmembrane helix</keyword>
<feature type="transmembrane region" description="Helical" evidence="1">
    <location>
        <begin position="6"/>
        <end position="26"/>
    </location>
</feature>
<keyword evidence="1" id="KW-0812">Transmembrane</keyword>
<evidence type="ECO:0000313" key="2">
    <source>
        <dbReference type="EMBL" id="ADF40505.1"/>
    </source>
</evidence>
<organism evidence="2 3">
    <name type="scientific">Priestia megaterium (strain DSM 319 / IMG 1521)</name>
    <name type="common">Bacillus megaterium</name>
    <dbReference type="NCBI Taxonomy" id="592022"/>
    <lineage>
        <taxon>Bacteria</taxon>
        <taxon>Bacillati</taxon>
        <taxon>Bacillota</taxon>
        <taxon>Bacilli</taxon>
        <taxon>Bacillales</taxon>
        <taxon>Bacillaceae</taxon>
        <taxon>Priestia</taxon>
    </lineage>
</organism>
<gene>
    <name evidence="2" type="ordered locus">BMD_3672</name>
</gene>
<dbReference type="HOGENOM" id="CLU_3265803_0_0_9"/>
<reference evidence="2 3" key="1">
    <citation type="journal article" date="2011" name="J. Bacteriol.">
        <title>Genome sequences of the biotechnologically important Bacillus megaterium strains QM B1551 and DSM319.</title>
        <authorList>
            <person name="Eppinger M."/>
            <person name="Bunk B."/>
            <person name="Johns M.A."/>
            <person name="Edirisinghe J.N."/>
            <person name="Kutumbaka K.K."/>
            <person name="Koenig S.S."/>
            <person name="Huot Creasy H."/>
            <person name="Rosovitz M.J."/>
            <person name="Riley D.R."/>
            <person name="Daugherty S."/>
            <person name="Martin M."/>
            <person name="Elbourne L.D."/>
            <person name="Paulsen I."/>
            <person name="Biedendieck R."/>
            <person name="Braun C."/>
            <person name="Grayburn S."/>
            <person name="Dhingra S."/>
            <person name="Lukyanchuk V."/>
            <person name="Ball B."/>
            <person name="Ul-Qamar R."/>
            <person name="Seibel J."/>
            <person name="Bremer E."/>
            <person name="Jahn D."/>
            <person name="Ravel J."/>
            <person name="Vary P.S."/>
        </authorList>
    </citation>
    <scope>NUCLEOTIDE SEQUENCE [LARGE SCALE GENOMIC DNA]</scope>
    <source>
        <strain evidence="3">DSM 319 / IMG 1521</strain>
    </source>
</reference>
<evidence type="ECO:0000313" key="3">
    <source>
        <dbReference type="Proteomes" id="UP000002365"/>
    </source>
</evidence>
<keyword evidence="1" id="KW-0472">Membrane</keyword>
<dbReference type="KEGG" id="bmd:BMD_3672"/>
<protein>
    <submittedName>
        <fullName evidence="2">Uncharacterized protein</fullName>
    </submittedName>
</protein>
<dbReference type="EMBL" id="CP001982">
    <property type="protein sequence ID" value="ADF40505.1"/>
    <property type="molecule type" value="Genomic_DNA"/>
</dbReference>